<dbReference type="PANTHER" id="PTHR43189:SF2">
    <property type="entry name" value="GLUCOSE 1-DEHYDROGENASE"/>
    <property type="match status" value="1"/>
</dbReference>
<name>A0ABN2BL86_9ACTN</name>
<keyword evidence="3" id="KW-0862">Zinc</keyword>
<evidence type="ECO:0000256" key="4">
    <source>
        <dbReference type="ARBA" id="ARBA00023002"/>
    </source>
</evidence>
<dbReference type="Pfam" id="PF08240">
    <property type="entry name" value="ADH_N"/>
    <property type="match status" value="1"/>
</dbReference>
<dbReference type="SUPFAM" id="SSF51735">
    <property type="entry name" value="NAD(P)-binding Rossmann-fold domains"/>
    <property type="match status" value="1"/>
</dbReference>
<dbReference type="InterPro" id="IPR031640">
    <property type="entry name" value="Glu_dehyd_C"/>
</dbReference>
<evidence type="ECO:0000313" key="7">
    <source>
        <dbReference type="EMBL" id="GAA1542917.1"/>
    </source>
</evidence>
<dbReference type="Gene3D" id="3.90.180.10">
    <property type="entry name" value="Medium-chain alcohol dehydrogenases, catalytic domain"/>
    <property type="match status" value="1"/>
</dbReference>
<dbReference type="InterPro" id="IPR011032">
    <property type="entry name" value="GroES-like_sf"/>
</dbReference>
<evidence type="ECO:0000259" key="5">
    <source>
        <dbReference type="Pfam" id="PF08240"/>
    </source>
</evidence>
<dbReference type="CDD" id="cd08230">
    <property type="entry name" value="glucose_DH"/>
    <property type="match status" value="1"/>
</dbReference>
<accession>A0ABN2BL86</accession>
<evidence type="ECO:0000259" key="6">
    <source>
        <dbReference type="Pfam" id="PF16912"/>
    </source>
</evidence>
<dbReference type="PANTHER" id="PTHR43189">
    <property type="entry name" value="ZINC-TYPE ALCOHOL DEHYDROGENASE-LIKE PROTEIN C1198.01-RELATED"/>
    <property type="match status" value="1"/>
</dbReference>
<keyword evidence="8" id="KW-1185">Reference proteome</keyword>
<keyword evidence="4" id="KW-0560">Oxidoreductase</keyword>
<protein>
    <submittedName>
        <fullName evidence="7">Glucose 1-dehydrogenase</fullName>
    </submittedName>
</protein>
<dbReference type="InterPro" id="IPR013154">
    <property type="entry name" value="ADH-like_N"/>
</dbReference>
<evidence type="ECO:0000256" key="3">
    <source>
        <dbReference type="ARBA" id="ARBA00022833"/>
    </source>
</evidence>
<gene>
    <name evidence="7" type="ORF">GCM10009827_073150</name>
</gene>
<feature type="domain" description="Alcohol dehydrogenase-like N-terminal" evidence="5">
    <location>
        <begin position="25"/>
        <end position="139"/>
    </location>
</feature>
<sequence length="351" mass="36854">MRALTVIPRQRQSLAVTDVPDPEPGDGELLVEGLAVGVCGTDKEIAHGDYGSAPPDRQRLVIGHESLGRVRHAPSGSGFAPGDLVVGIVRRPDPVPCGACAHGQFDMCRNGRYTERGIKELDGYASQAWAVQPGYAVKLDPGLAGVGMLLEPASVVAKAWDEIEKIGARAWFEPKTVLVTGAGPIGLLAALLGVRRGLDVHVLDRVTTGPKPGLVRDLGAVYHHEPIGTVMSGVRPDVVVEATGIGSVVFGALAGTAPYGIVCLTGVSSAGRRVTVDAGDLNRELVLDNDVVVGSVNANLGHYATAADALAQADRDWLGRLITRRVPLERPSEAFTATDEDVKVVITLDDR</sequence>
<keyword evidence="2" id="KW-0479">Metal-binding</keyword>
<evidence type="ECO:0000256" key="1">
    <source>
        <dbReference type="ARBA" id="ARBA00001947"/>
    </source>
</evidence>
<proteinExistence type="predicted"/>
<dbReference type="Proteomes" id="UP001501470">
    <property type="component" value="Unassembled WGS sequence"/>
</dbReference>
<reference evidence="7 8" key="1">
    <citation type="journal article" date="2019" name="Int. J. Syst. Evol. Microbiol.">
        <title>The Global Catalogue of Microorganisms (GCM) 10K type strain sequencing project: providing services to taxonomists for standard genome sequencing and annotation.</title>
        <authorList>
            <consortium name="The Broad Institute Genomics Platform"/>
            <consortium name="The Broad Institute Genome Sequencing Center for Infectious Disease"/>
            <person name="Wu L."/>
            <person name="Ma J."/>
        </authorList>
    </citation>
    <scope>NUCLEOTIDE SEQUENCE [LARGE SCALE GENOMIC DNA]</scope>
    <source>
        <strain evidence="7 8">JCM 15933</strain>
    </source>
</reference>
<comment type="cofactor">
    <cofactor evidence="1">
        <name>Zn(2+)</name>
        <dbReference type="ChEBI" id="CHEBI:29105"/>
    </cofactor>
</comment>
<feature type="domain" description="Glucose dehydrogenase C-terminal" evidence="6">
    <location>
        <begin position="145"/>
        <end position="348"/>
    </location>
</feature>
<dbReference type="InterPro" id="IPR036291">
    <property type="entry name" value="NAD(P)-bd_dom_sf"/>
</dbReference>
<dbReference type="Pfam" id="PF16912">
    <property type="entry name" value="Glu_dehyd_C"/>
    <property type="match status" value="1"/>
</dbReference>
<dbReference type="Gene3D" id="3.40.50.720">
    <property type="entry name" value="NAD(P)-binding Rossmann-like Domain"/>
    <property type="match status" value="1"/>
</dbReference>
<dbReference type="SUPFAM" id="SSF50129">
    <property type="entry name" value="GroES-like"/>
    <property type="match status" value="1"/>
</dbReference>
<evidence type="ECO:0000256" key="2">
    <source>
        <dbReference type="ARBA" id="ARBA00022723"/>
    </source>
</evidence>
<dbReference type="RefSeq" id="WP_344507356.1">
    <property type="nucleotide sequence ID" value="NZ_BAAAQD010000017.1"/>
</dbReference>
<organism evidence="7 8">
    <name type="scientific">Dactylosporangium maewongense</name>
    <dbReference type="NCBI Taxonomy" id="634393"/>
    <lineage>
        <taxon>Bacteria</taxon>
        <taxon>Bacillati</taxon>
        <taxon>Actinomycetota</taxon>
        <taxon>Actinomycetes</taxon>
        <taxon>Micromonosporales</taxon>
        <taxon>Micromonosporaceae</taxon>
        <taxon>Dactylosporangium</taxon>
    </lineage>
</organism>
<evidence type="ECO:0000313" key="8">
    <source>
        <dbReference type="Proteomes" id="UP001501470"/>
    </source>
</evidence>
<dbReference type="EMBL" id="BAAAQD010000017">
    <property type="protein sequence ID" value="GAA1542917.1"/>
    <property type="molecule type" value="Genomic_DNA"/>
</dbReference>
<comment type="caution">
    <text evidence="7">The sequence shown here is derived from an EMBL/GenBank/DDBJ whole genome shotgun (WGS) entry which is preliminary data.</text>
</comment>